<keyword evidence="5" id="KW-1185">Reference proteome</keyword>
<dbReference type="PANTHER" id="PTHR43639:SF1">
    <property type="entry name" value="SHORT-CHAIN DEHYDROGENASE_REDUCTASE FAMILY PROTEIN"/>
    <property type="match status" value="1"/>
</dbReference>
<dbReference type="SUPFAM" id="SSF51735">
    <property type="entry name" value="NAD(P)-binding Rossmann-fold domains"/>
    <property type="match status" value="1"/>
</dbReference>
<dbReference type="AlphaFoldDB" id="A0A7X0HHN9"/>
<dbReference type="PANTHER" id="PTHR43639">
    <property type="entry name" value="OXIDOREDUCTASE, SHORT-CHAIN DEHYDROGENASE/REDUCTASE FAMILY (AFU_ORTHOLOGUE AFUA_5G02870)"/>
    <property type="match status" value="1"/>
</dbReference>
<evidence type="ECO:0000313" key="5">
    <source>
        <dbReference type="Proteomes" id="UP000540423"/>
    </source>
</evidence>
<dbReference type="InterPro" id="IPR036291">
    <property type="entry name" value="NAD(P)-bd_dom_sf"/>
</dbReference>
<dbReference type="Proteomes" id="UP000540423">
    <property type="component" value="Unassembled WGS sequence"/>
</dbReference>
<organism evidence="4 5">
    <name type="scientific">Streptomyces candidus</name>
    <dbReference type="NCBI Taxonomy" id="67283"/>
    <lineage>
        <taxon>Bacteria</taxon>
        <taxon>Bacillati</taxon>
        <taxon>Actinomycetota</taxon>
        <taxon>Actinomycetes</taxon>
        <taxon>Kitasatosporales</taxon>
        <taxon>Streptomycetaceae</taxon>
        <taxon>Streptomyces</taxon>
    </lineage>
</organism>
<dbReference type="Gene3D" id="3.40.50.720">
    <property type="entry name" value="NAD(P)-binding Rossmann-like Domain"/>
    <property type="match status" value="1"/>
</dbReference>
<evidence type="ECO:0000256" key="2">
    <source>
        <dbReference type="ARBA" id="ARBA00023002"/>
    </source>
</evidence>
<evidence type="ECO:0000256" key="1">
    <source>
        <dbReference type="ARBA" id="ARBA00006484"/>
    </source>
</evidence>
<dbReference type="Pfam" id="PF13561">
    <property type="entry name" value="adh_short_C2"/>
    <property type="match status" value="1"/>
</dbReference>
<protein>
    <submittedName>
        <fullName evidence="4">NAD(P)-dependent dehydrogenase (Short-subunit alcohol dehydrogenase family)</fullName>
    </submittedName>
</protein>
<comment type="caution">
    <text evidence="4">The sequence shown here is derived from an EMBL/GenBank/DDBJ whole genome shotgun (WGS) entry which is preliminary data.</text>
</comment>
<dbReference type="CDD" id="cd05233">
    <property type="entry name" value="SDR_c"/>
    <property type="match status" value="1"/>
</dbReference>
<keyword evidence="2" id="KW-0560">Oxidoreductase</keyword>
<dbReference type="InterPro" id="IPR020904">
    <property type="entry name" value="Sc_DH/Rdtase_CS"/>
</dbReference>
<gene>
    <name evidence="4" type="ORF">HNQ79_004364</name>
</gene>
<dbReference type="GO" id="GO:0016491">
    <property type="term" value="F:oxidoreductase activity"/>
    <property type="evidence" value="ECO:0007669"/>
    <property type="project" value="UniProtKB-KW"/>
</dbReference>
<dbReference type="FunFam" id="3.40.50.720:FF:000084">
    <property type="entry name" value="Short-chain dehydrogenase reductase"/>
    <property type="match status" value="1"/>
</dbReference>
<dbReference type="InterPro" id="IPR057326">
    <property type="entry name" value="KR_dom"/>
</dbReference>
<reference evidence="4 5" key="1">
    <citation type="submission" date="2020-08" db="EMBL/GenBank/DDBJ databases">
        <title>Genomic Encyclopedia of Type Strains, Phase IV (KMG-IV): sequencing the most valuable type-strain genomes for metagenomic binning, comparative biology and taxonomic classification.</title>
        <authorList>
            <person name="Goeker M."/>
        </authorList>
    </citation>
    <scope>NUCLEOTIDE SEQUENCE [LARGE SCALE GENOMIC DNA]</scope>
    <source>
        <strain evidence="4 5">DSM 40141</strain>
    </source>
</reference>
<dbReference type="NCBIfam" id="NF005559">
    <property type="entry name" value="PRK07231.1"/>
    <property type="match status" value="1"/>
</dbReference>
<evidence type="ECO:0000313" key="4">
    <source>
        <dbReference type="EMBL" id="MBB6437860.1"/>
    </source>
</evidence>
<dbReference type="InterPro" id="IPR002347">
    <property type="entry name" value="SDR_fam"/>
</dbReference>
<proteinExistence type="inferred from homology"/>
<feature type="domain" description="Ketoreductase" evidence="3">
    <location>
        <begin position="15"/>
        <end position="200"/>
    </location>
</feature>
<dbReference type="PRINTS" id="PR00080">
    <property type="entry name" value="SDRFAMILY"/>
</dbReference>
<dbReference type="PROSITE" id="PS00061">
    <property type="entry name" value="ADH_SHORT"/>
    <property type="match status" value="1"/>
</dbReference>
<sequence length="260" mass="27242">MTEMREADPWDLSGRVALVTGASGRVGRGIAERFAAAGADVVIHYRQDEKSAMALVTRIVDAGGRALSVQADLTRESECRRLVETAADWRGGLDVLVNNAGIQPTLDLADMTADDWREMYDANTTSAFCCTRAAAPLLAARGGGSVVHVASIEAGQAAPGHAHYCASKAALVMFARSAALEYGRDGIRVNSVSPGLIDHPGLAGEWPEGVRRWGAAAPLQRLGTPEDVGNACVFLASDAAAWISGTDLVVDGGISARPTW</sequence>
<accession>A0A7X0HHN9</accession>
<evidence type="ECO:0000259" key="3">
    <source>
        <dbReference type="SMART" id="SM00822"/>
    </source>
</evidence>
<dbReference type="PRINTS" id="PR00081">
    <property type="entry name" value="GDHRDH"/>
</dbReference>
<name>A0A7X0HHN9_9ACTN</name>
<comment type="similarity">
    <text evidence="1">Belongs to the short-chain dehydrogenases/reductases (SDR) family.</text>
</comment>
<dbReference type="SMART" id="SM00822">
    <property type="entry name" value="PKS_KR"/>
    <property type="match status" value="1"/>
</dbReference>
<dbReference type="EMBL" id="JACHEM010000011">
    <property type="protein sequence ID" value="MBB6437860.1"/>
    <property type="molecule type" value="Genomic_DNA"/>
</dbReference>